<dbReference type="InterPro" id="IPR010559">
    <property type="entry name" value="Sig_transdc_His_kin_internal"/>
</dbReference>
<dbReference type="PANTHER" id="PTHR34220:SF7">
    <property type="entry name" value="SENSOR HISTIDINE KINASE YPDA"/>
    <property type="match status" value="1"/>
</dbReference>
<protein>
    <recommendedName>
        <fullName evidence="6">Signal transduction histidine kinase internal region domain-containing protein</fullName>
    </recommendedName>
</protein>
<evidence type="ECO:0000313" key="4">
    <source>
        <dbReference type="EMBL" id="TSJ39802.1"/>
    </source>
</evidence>
<gene>
    <name evidence="4" type="ORF">FO442_17255</name>
</gene>
<dbReference type="OrthoDB" id="9809670at2"/>
<sequence>MSLKPKYPNRTTEVWRLLSGILCLLLFVSNSAYAQPLGKLIESTLSTNSPFTIRVYGTEDGIPQHQISAMIPDKTGNLLIGTANGLVQFNGQTFTDINPTDESRKVLCIKMFLDPKTNILYGLNNRSQLFQISPVTRILIKERNLGASFYHDSVIYVNRKKEVRIAKLGSTKSRLISRMEPKSGISGVGIIGGTPFFSDSSGTYFLQKSKWVKLSKEIYSRSKRDPYTGENYLLGLNGIAIYYKGKLLPQKFKESTHDTYFTDIAFSPHDEVFLASHEGIFYKKNREAVFESQSINFPSKIILSLFYNTDENFLFAGSSDKGLLQLKVKQCTSIYDEILLKESSLSSIIKTNNQLIVSGTHENIFKFNQKSISSYYKKKTDFACLANINGEVWAGTWGSGIIVLKNGKLVRSITKDLSGHSIHALFQDRKKRIWVGKEDGISFGETSKDLKPAFEALHIGLVICFYQLRNGDILVGGEDGFFIFSEDLKLKKQFGIRNGLKGKEVRSFYEKKDGTFYIGTYGGGLYYWDHKKLRPINRMRNCLLDDDIFTLAPDKNGNLYISSNHGLYVISEQKIDDFLSHKNNFLIPFRLGQDDGILNTEFNGGFQNNYYSSDNQHFYFPTIQGVLISFFHVPKYRKLRPFLKLVSVNDNIQKPSNHVFPRNTHTINLQYYCPNFTQFYNLHYQYKLVGPDIKDEWSVPTKKGEISFKMLPPGEYKVYMRGIDGFNDHNPDEIIYSFKIEKHIYETLWFRLLAFGLVFLLIFLLTYKRIQISKDQELKDSEHRNTMFELKLKAIQAKMNPHFIFNCLNNIQYLIVMGKQEEAEYALSDFSGLLRRFLQQSDNSFITLRDEVELLKSYISVERFRFEESLEVEVSIPENLLHLKIPTLLIQPTVENAIVHGLAHKKGDKKLVIEGYQEDDTIILKIDDNGIGRQEAKRINTYRANHISHGWNMVLDKINLLKAKYQYSVIFEIIDKPDNNGTTVIFKIPLMNEEMLEI</sequence>
<dbReference type="InterPro" id="IPR036890">
    <property type="entry name" value="HATPase_C_sf"/>
</dbReference>
<keyword evidence="5" id="KW-1185">Reference proteome</keyword>
<dbReference type="InterPro" id="IPR015943">
    <property type="entry name" value="WD40/YVTN_repeat-like_dom_sf"/>
</dbReference>
<dbReference type="PANTHER" id="PTHR34220">
    <property type="entry name" value="SENSOR HISTIDINE KINASE YPDA"/>
    <property type="match status" value="1"/>
</dbReference>
<dbReference type="InterPro" id="IPR013783">
    <property type="entry name" value="Ig-like_fold"/>
</dbReference>
<keyword evidence="1" id="KW-1133">Transmembrane helix</keyword>
<feature type="transmembrane region" description="Helical" evidence="1">
    <location>
        <begin position="748"/>
        <end position="767"/>
    </location>
</feature>
<dbReference type="InterPro" id="IPR011123">
    <property type="entry name" value="Y_Y_Y"/>
</dbReference>
<dbReference type="GO" id="GO:0016020">
    <property type="term" value="C:membrane"/>
    <property type="evidence" value="ECO:0007669"/>
    <property type="project" value="InterPro"/>
</dbReference>
<dbReference type="EMBL" id="VLPL01000011">
    <property type="protein sequence ID" value="TSJ39802.1"/>
    <property type="molecule type" value="Genomic_DNA"/>
</dbReference>
<dbReference type="Gene3D" id="2.60.40.10">
    <property type="entry name" value="Immunoglobulins"/>
    <property type="match status" value="1"/>
</dbReference>
<dbReference type="Gene3D" id="3.30.565.10">
    <property type="entry name" value="Histidine kinase-like ATPase, C-terminal domain"/>
    <property type="match status" value="1"/>
</dbReference>
<comment type="caution">
    <text evidence="4">The sequence shown here is derived from an EMBL/GenBank/DDBJ whole genome shotgun (WGS) entry which is preliminary data.</text>
</comment>
<dbReference type="Pfam" id="PF06580">
    <property type="entry name" value="His_kinase"/>
    <property type="match status" value="1"/>
</dbReference>
<dbReference type="SUPFAM" id="SSF50978">
    <property type="entry name" value="WD40 repeat-like"/>
    <property type="match status" value="1"/>
</dbReference>
<feature type="domain" description="Two component regulator three Y" evidence="3">
    <location>
        <begin position="680"/>
        <end position="740"/>
    </location>
</feature>
<dbReference type="InterPro" id="IPR050640">
    <property type="entry name" value="Bact_2-comp_sensor_kinase"/>
</dbReference>
<dbReference type="SUPFAM" id="SSF55874">
    <property type="entry name" value="ATPase domain of HSP90 chaperone/DNA topoisomerase II/histidine kinase"/>
    <property type="match status" value="1"/>
</dbReference>
<dbReference type="InterPro" id="IPR036322">
    <property type="entry name" value="WD40_repeat_dom_sf"/>
</dbReference>
<evidence type="ECO:0008006" key="6">
    <source>
        <dbReference type="Google" id="ProtNLM"/>
    </source>
</evidence>
<evidence type="ECO:0000259" key="3">
    <source>
        <dbReference type="Pfam" id="PF07495"/>
    </source>
</evidence>
<dbReference type="Proteomes" id="UP000316008">
    <property type="component" value="Unassembled WGS sequence"/>
</dbReference>
<keyword evidence="1" id="KW-0812">Transmembrane</keyword>
<dbReference type="Pfam" id="PF07495">
    <property type="entry name" value="Y_Y_Y"/>
    <property type="match status" value="1"/>
</dbReference>
<dbReference type="GO" id="GO:0000155">
    <property type="term" value="F:phosphorelay sensor kinase activity"/>
    <property type="evidence" value="ECO:0007669"/>
    <property type="project" value="InterPro"/>
</dbReference>
<dbReference type="RefSeq" id="WP_144334470.1">
    <property type="nucleotide sequence ID" value="NZ_VLPL01000011.1"/>
</dbReference>
<name>A0A556MIW5_9FLAO</name>
<evidence type="ECO:0000313" key="5">
    <source>
        <dbReference type="Proteomes" id="UP000316008"/>
    </source>
</evidence>
<organism evidence="4 5">
    <name type="scientific">Fluviicola chungangensis</name>
    <dbReference type="NCBI Taxonomy" id="2597671"/>
    <lineage>
        <taxon>Bacteria</taxon>
        <taxon>Pseudomonadati</taxon>
        <taxon>Bacteroidota</taxon>
        <taxon>Flavobacteriia</taxon>
        <taxon>Flavobacteriales</taxon>
        <taxon>Crocinitomicaceae</taxon>
        <taxon>Fluviicola</taxon>
    </lineage>
</organism>
<evidence type="ECO:0000259" key="2">
    <source>
        <dbReference type="Pfam" id="PF06580"/>
    </source>
</evidence>
<feature type="domain" description="Signal transduction histidine kinase internal region" evidence="2">
    <location>
        <begin position="791"/>
        <end position="870"/>
    </location>
</feature>
<reference evidence="4 5" key="1">
    <citation type="submission" date="2019-07" db="EMBL/GenBank/DDBJ databases">
        <authorList>
            <person name="Huq M.A."/>
        </authorList>
    </citation>
    <scope>NUCLEOTIDE SEQUENCE [LARGE SCALE GENOMIC DNA]</scope>
    <source>
        <strain evidence="4 5">MAH-3</strain>
    </source>
</reference>
<proteinExistence type="predicted"/>
<accession>A0A556MIW5</accession>
<dbReference type="Gene3D" id="2.130.10.10">
    <property type="entry name" value="YVTN repeat-like/Quinoprotein amine dehydrogenase"/>
    <property type="match status" value="3"/>
</dbReference>
<dbReference type="AlphaFoldDB" id="A0A556MIW5"/>
<evidence type="ECO:0000256" key="1">
    <source>
        <dbReference type="SAM" id="Phobius"/>
    </source>
</evidence>
<keyword evidence="1" id="KW-0472">Membrane</keyword>